<dbReference type="RefSeq" id="WP_046153525.1">
    <property type="nucleotide sequence ID" value="NZ_CADFGU010000013.1"/>
</dbReference>
<dbReference type="Proteomes" id="UP000033618">
    <property type="component" value="Unassembled WGS sequence"/>
</dbReference>
<dbReference type="PANTHER" id="PTHR21363">
    <property type="entry name" value="PREPHENATE DEHYDROGENASE"/>
    <property type="match status" value="1"/>
</dbReference>
<dbReference type="GO" id="GO:0070403">
    <property type="term" value="F:NAD+ binding"/>
    <property type="evidence" value="ECO:0007669"/>
    <property type="project" value="InterPro"/>
</dbReference>
<dbReference type="Gene3D" id="1.10.3660.10">
    <property type="entry name" value="6-phosphogluconate dehydrogenase C-terminal like domain"/>
    <property type="match status" value="1"/>
</dbReference>
<dbReference type="GO" id="GO:0006571">
    <property type="term" value="P:tyrosine biosynthetic process"/>
    <property type="evidence" value="ECO:0007669"/>
    <property type="project" value="InterPro"/>
</dbReference>
<dbReference type="SUPFAM" id="SSF51735">
    <property type="entry name" value="NAD(P)-binding Rossmann-fold domains"/>
    <property type="match status" value="2"/>
</dbReference>
<gene>
    <name evidence="3" type="ORF">WM40_17695</name>
</gene>
<dbReference type="InterPro" id="IPR008927">
    <property type="entry name" value="6-PGluconate_DH-like_C_sf"/>
</dbReference>
<dbReference type="EMBL" id="LAQU01000020">
    <property type="protein sequence ID" value="KKB62455.1"/>
    <property type="molecule type" value="Genomic_DNA"/>
</dbReference>
<dbReference type="Gene3D" id="3.40.50.720">
    <property type="entry name" value="NAD(P)-binding Rossmann-like Domain"/>
    <property type="match status" value="1"/>
</dbReference>
<dbReference type="AlphaFoldDB" id="A0A0F5JXL9"/>
<keyword evidence="4" id="KW-1185">Reference proteome</keyword>
<dbReference type="PATRIC" id="fig|28092.6.peg.4159"/>
<dbReference type="InterPro" id="IPR046826">
    <property type="entry name" value="PDH_N"/>
</dbReference>
<dbReference type="InterPro" id="IPR003099">
    <property type="entry name" value="Prephen_DH"/>
</dbReference>
<dbReference type="Pfam" id="PF02153">
    <property type="entry name" value="PDH_N"/>
    <property type="match status" value="1"/>
</dbReference>
<name>A0A0F5JXL9_9BURK</name>
<evidence type="ECO:0000256" key="1">
    <source>
        <dbReference type="ARBA" id="ARBA00023002"/>
    </source>
</evidence>
<dbReference type="InterPro" id="IPR050812">
    <property type="entry name" value="Preph/Arog_dehydrog"/>
</dbReference>
<reference evidence="3 4" key="1">
    <citation type="submission" date="2015-03" db="EMBL/GenBank/DDBJ databases">
        <title>Draft Genome Sequence of Burkholderia andropogonis type strain ICMP2807, isolated from Sorghum bicolor.</title>
        <authorList>
            <person name="Lopes-Santos L."/>
            <person name="Castro D.B."/>
            <person name="Ottoboni L.M."/>
            <person name="Park D."/>
            <person name="Weirc B.S."/>
            <person name="Destefano S.A."/>
        </authorList>
    </citation>
    <scope>NUCLEOTIDE SEQUENCE [LARGE SCALE GENOMIC DNA]</scope>
    <source>
        <strain evidence="3 4">ICMP2807</strain>
    </source>
</reference>
<dbReference type="SUPFAM" id="SSF48179">
    <property type="entry name" value="6-phosphogluconate dehydrogenase C-terminal domain-like"/>
    <property type="match status" value="1"/>
</dbReference>
<dbReference type="InterPro" id="IPR046825">
    <property type="entry name" value="PDH_C"/>
</dbReference>
<feature type="domain" description="Prephenate/arogenate dehydrogenase" evidence="2">
    <location>
        <begin position="12"/>
        <end position="342"/>
    </location>
</feature>
<organism evidence="3 4">
    <name type="scientific">Robbsia andropogonis</name>
    <dbReference type="NCBI Taxonomy" id="28092"/>
    <lineage>
        <taxon>Bacteria</taxon>
        <taxon>Pseudomonadati</taxon>
        <taxon>Pseudomonadota</taxon>
        <taxon>Betaproteobacteria</taxon>
        <taxon>Burkholderiales</taxon>
        <taxon>Burkholderiaceae</taxon>
        <taxon>Robbsia</taxon>
    </lineage>
</organism>
<dbReference type="PROSITE" id="PS51176">
    <property type="entry name" value="PDH_ADH"/>
    <property type="match status" value="1"/>
</dbReference>
<keyword evidence="1" id="KW-0560">Oxidoreductase</keyword>
<dbReference type="GO" id="GO:0008977">
    <property type="term" value="F:prephenate dehydrogenase (NAD+) activity"/>
    <property type="evidence" value="ECO:0007669"/>
    <property type="project" value="InterPro"/>
</dbReference>
<dbReference type="STRING" id="28092.WM40_17695"/>
<evidence type="ECO:0000313" key="4">
    <source>
        <dbReference type="Proteomes" id="UP000033618"/>
    </source>
</evidence>
<comment type="caution">
    <text evidence="3">The sequence shown here is derived from an EMBL/GenBank/DDBJ whole genome shotgun (WGS) entry which is preliminary data.</text>
</comment>
<dbReference type="PANTHER" id="PTHR21363:SF0">
    <property type="entry name" value="PREPHENATE DEHYDROGENASE [NADP(+)]"/>
    <property type="match status" value="1"/>
</dbReference>
<evidence type="ECO:0000259" key="2">
    <source>
        <dbReference type="PROSITE" id="PS51176"/>
    </source>
</evidence>
<accession>A0A0F5JXL9</accession>
<dbReference type="InterPro" id="IPR036291">
    <property type="entry name" value="NAD(P)-bd_dom_sf"/>
</dbReference>
<dbReference type="OrthoDB" id="9809920at2"/>
<dbReference type="Pfam" id="PF20463">
    <property type="entry name" value="PDH_C"/>
    <property type="match status" value="1"/>
</dbReference>
<sequence length="346" mass="35538">MSNQHDTDIARFDTLLVCGVGLIGGSLARAARDAHRQGQIRGAGRIVGVDRDPAALARACALGVIDEGVVFDGASSAAAPGVTSSTGGRAAADNAPPAITAAEGTSLSKQVGQADVIVLCMPVAASVGLLRCIAAMMRADAVLTDVGSTKQDICAAAAATLGPLVGRFVAGHPIAGAASSGVEASRADLFVGRDVILCPIDGQHAGPTDVVTALWRAIGARVHTMPAATHDAVFASVSHLPHLLAFAYITHMLETTDPAQRFALAGTGFRDFSRIAASSPDMWRDICVANRDAILAEIDAYSSVLARLRAAIDSGATAQTQALFERARDARAAWTMRGDQTPAKNP</sequence>
<protein>
    <recommendedName>
        <fullName evidence="2">Prephenate/arogenate dehydrogenase domain-containing protein</fullName>
    </recommendedName>
</protein>
<proteinExistence type="predicted"/>
<dbReference type="GO" id="GO:0004665">
    <property type="term" value="F:prephenate dehydrogenase (NADP+) activity"/>
    <property type="evidence" value="ECO:0007669"/>
    <property type="project" value="InterPro"/>
</dbReference>
<evidence type="ECO:0000313" key="3">
    <source>
        <dbReference type="EMBL" id="KKB62455.1"/>
    </source>
</evidence>